<proteinExistence type="inferred from homology"/>
<keyword evidence="6" id="KW-0012">Acyltransferase</keyword>
<evidence type="ECO:0000256" key="9">
    <source>
        <dbReference type="ARBA" id="ARBA00040241"/>
    </source>
</evidence>
<comment type="function">
    <text evidence="7">Probable acetyltransferase.</text>
</comment>
<keyword evidence="13" id="KW-1185">Reference proteome</keyword>
<dbReference type="InterPro" id="IPR016181">
    <property type="entry name" value="Acyl_CoA_acyltransferase"/>
</dbReference>
<comment type="caution">
    <text evidence="12">The sequence shown here is derived from an EMBL/GenBank/DDBJ whole genome shotgun (WGS) entry which is preliminary data.</text>
</comment>
<dbReference type="PANTHER" id="PTHR13947:SF51">
    <property type="entry name" value="N-ACETYLTRANSFERASE 14-RELATED"/>
    <property type="match status" value="1"/>
</dbReference>
<evidence type="ECO:0000256" key="4">
    <source>
        <dbReference type="ARBA" id="ARBA00022989"/>
    </source>
</evidence>
<keyword evidence="2" id="KW-0808">Transferase</keyword>
<comment type="subcellular location">
    <subcellularLocation>
        <location evidence="1">Membrane</location>
    </subcellularLocation>
</comment>
<feature type="transmembrane region" description="Helical" evidence="10">
    <location>
        <begin position="47"/>
        <end position="65"/>
    </location>
</feature>
<comment type="similarity">
    <text evidence="8">Belongs to the camello family.</text>
</comment>
<evidence type="ECO:0000256" key="8">
    <source>
        <dbReference type="ARBA" id="ARBA00038470"/>
    </source>
</evidence>
<dbReference type="Proteomes" id="UP001445076">
    <property type="component" value="Unassembled WGS sequence"/>
</dbReference>
<keyword evidence="4 10" id="KW-1133">Transmembrane helix</keyword>
<feature type="domain" description="N-acetyltransferase" evidence="11">
    <location>
        <begin position="82"/>
        <end position="227"/>
    </location>
</feature>
<protein>
    <recommendedName>
        <fullName evidence="9">Probable N-acetyltransferase 14</fullName>
    </recommendedName>
</protein>
<dbReference type="EMBL" id="JARKIK010000085">
    <property type="protein sequence ID" value="KAK8724581.1"/>
    <property type="molecule type" value="Genomic_DNA"/>
</dbReference>
<evidence type="ECO:0000256" key="7">
    <source>
        <dbReference type="ARBA" id="ARBA00037582"/>
    </source>
</evidence>
<evidence type="ECO:0000256" key="3">
    <source>
        <dbReference type="ARBA" id="ARBA00022692"/>
    </source>
</evidence>
<dbReference type="CDD" id="cd04301">
    <property type="entry name" value="NAT_SF"/>
    <property type="match status" value="1"/>
</dbReference>
<evidence type="ECO:0000256" key="6">
    <source>
        <dbReference type="ARBA" id="ARBA00023315"/>
    </source>
</evidence>
<dbReference type="Pfam" id="PF00583">
    <property type="entry name" value="Acetyltransf_1"/>
    <property type="match status" value="1"/>
</dbReference>
<evidence type="ECO:0000259" key="11">
    <source>
        <dbReference type="PROSITE" id="PS51186"/>
    </source>
</evidence>
<feature type="transmembrane region" description="Helical" evidence="10">
    <location>
        <begin position="71"/>
        <end position="92"/>
    </location>
</feature>
<sequence length="227" mass="26936">AERRIMWRETVLIRAVRSSDMEAVREVYRSSQVVMSRQEFIIHLLRLFKHPYLVILTVIIFLLLYCILQDVVWAAVWGVWVVVVLEGSRYWMFWRQIRRVFQPGPDLLNLMCYYSHSRRLFLVAEVDGEIVGTAAVRETDDPYTAKLMRMFVHPRFRRKNIASRLVEACHSEADHLGYKAVELLTHTTNHSAIKCYLKAGYTPLYVKNFARLYPHTFDTIHFIWKIK</sequence>
<dbReference type="GO" id="GO:0016020">
    <property type="term" value="C:membrane"/>
    <property type="evidence" value="ECO:0007669"/>
    <property type="project" value="UniProtKB-SubCell"/>
</dbReference>
<evidence type="ECO:0000313" key="12">
    <source>
        <dbReference type="EMBL" id="KAK8724581.1"/>
    </source>
</evidence>
<keyword evidence="3 10" id="KW-0812">Transmembrane</keyword>
<evidence type="ECO:0000256" key="10">
    <source>
        <dbReference type="SAM" id="Phobius"/>
    </source>
</evidence>
<keyword evidence="5 10" id="KW-0472">Membrane</keyword>
<evidence type="ECO:0000256" key="5">
    <source>
        <dbReference type="ARBA" id="ARBA00023136"/>
    </source>
</evidence>
<reference evidence="12 13" key="1">
    <citation type="journal article" date="2024" name="BMC Genomics">
        <title>Genome assembly of redclaw crayfish (Cherax quadricarinatus) provides insights into its immune adaptation and hypoxia tolerance.</title>
        <authorList>
            <person name="Liu Z."/>
            <person name="Zheng J."/>
            <person name="Li H."/>
            <person name="Fang K."/>
            <person name="Wang S."/>
            <person name="He J."/>
            <person name="Zhou D."/>
            <person name="Weng S."/>
            <person name="Chi M."/>
            <person name="Gu Z."/>
            <person name="He J."/>
            <person name="Li F."/>
            <person name="Wang M."/>
        </authorList>
    </citation>
    <scope>NUCLEOTIDE SEQUENCE [LARGE SCALE GENOMIC DNA]</scope>
    <source>
        <strain evidence="12">ZL_2023a</strain>
    </source>
</reference>
<evidence type="ECO:0000313" key="13">
    <source>
        <dbReference type="Proteomes" id="UP001445076"/>
    </source>
</evidence>
<dbReference type="SUPFAM" id="SSF55729">
    <property type="entry name" value="Acyl-CoA N-acyltransferases (Nat)"/>
    <property type="match status" value="1"/>
</dbReference>
<dbReference type="GO" id="GO:0008080">
    <property type="term" value="F:N-acetyltransferase activity"/>
    <property type="evidence" value="ECO:0007669"/>
    <property type="project" value="InterPro"/>
</dbReference>
<evidence type="ECO:0000256" key="2">
    <source>
        <dbReference type="ARBA" id="ARBA00022679"/>
    </source>
</evidence>
<dbReference type="AlphaFoldDB" id="A0AAW0WCE1"/>
<evidence type="ECO:0000256" key="1">
    <source>
        <dbReference type="ARBA" id="ARBA00004370"/>
    </source>
</evidence>
<feature type="non-terminal residue" evidence="12">
    <location>
        <position position="1"/>
    </location>
</feature>
<accession>A0AAW0WCE1</accession>
<organism evidence="12 13">
    <name type="scientific">Cherax quadricarinatus</name>
    <name type="common">Australian red claw crayfish</name>
    <dbReference type="NCBI Taxonomy" id="27406"/>
    <lineage>
        <taxon>Eukaryota</taxon>
        <taxon>Metazoa</taxon>
        <taxon>Ecdysozoa</taxon>
        <taxon>Arthropoda</taxon>
        <taxon>Crustacea</taxon>
        <taxon>Multicrustacea</taxon>
        <taxon>Malacostraca</taxon>
        <taxon>Eumalacostraca</taxon>
        <taxon>Eucarida</taxon>
        <taxon>Decapoda</taxon>
        <taxon>Pleocyemata</taxon>
        <taxon>Astacidea</taxon>
        <taxon>Parastacoidea</taxon>
        <taxon>Parastacidae</taxon>
        <taxon>Cherax</taxon>
    </lineage>
</organism>
<dbReference type="PANTHER" id="PTHR13947">
    <property type="entry name" value="GNAT FAMILY N-ACETYLTRANSFERASE"/>
    <property type="match status" value="1"/>
</dbReference>
<name>A0AAW0WCE1_CHEQU</name>
<dbReference type="InterPro" id="IPR000182">
    <property type="entry name" value="GNAT_dom"/>
</dbReference>
<dbReference type="Gene3D" id="3.40.630.30">
    <property type="match status" value="1"/>
</dbReference>
<dbReference type="InterPro" id="IPR050769">
    <property type="entry name" value="NAT_camello-type"/>
</dbReference>
<gene>
    <name evidence="12" type="ORF">OTU49_011159</name>
</gene>
<dbReference type="PROSITE" id="PS51186">
    <property type="entry name" value="GNAT"/>
    <property type="match status" value="1"/>
</dbReference>